<dbReference type="EMBL" id="JACJII010000001">
    <property type="protein sequence ID" value="MBA9003068.1"/>
    <property type="molecule type" value="Genomic_DNA"/>
</dbReference>
<dbReference type="InterPro" id="IPR010982">
    <property type="entry name" value="Lambda_DNA-bd_dom_sf"/>
</dbReference>
<dbReference type="Gene3D" id="1.10.260.40">
    <property type="entry name" value="lambda repressor-like DNA-binding domains"/>
    <property type="match status" value="1"/>
</dbReference>
<evidence type="ECO:0000313" key="2">
    <source>
        <dbReference type="EMBL" id="MBA9003068.1"/>
    </source>
</evidence>
<dbReference type="InterPro" id="IPR001387">
    <property type="entry name" value="Cro/C1-type_HTH"/>
</dbReference>
<dbReference type="CDD" id="cd00093">
    <property type="entry name" value="HTH_XRE"/>
    <property type="match status" value="1"/>
</dbReference>
<dbReference type="Pfam" id="PF13560">
    <property type="entry name" value="HTH_31"/>
    <property type="match status" value="1"/>
</dbReference>
<proteinExistence type="predicted"/>
<name>A0A7W3MWB1_9ACTN</name>
<dbReference type="GO" id="GO:0003677">
    <property type="term" value="F:DNA binding"/>
    <property type="evidence" value="ECO:0007669"/>
    <property type="project" value="InterPro"/>
</dbReference>
<sequence>MSDQAVAARKAFAVRLRDLRRDAGLTGRQLAALTGLHNTKISRIEHAQQNPSEDDIRAWCIACGAARQIPELIAAHREVEQMWAEHRRELRAGMVHIQSRSTPLYENTRLLRAYESNVVPGILQTRGYVVAALTTSARVHGLPLEDVEGAADARLSRQHLVTEPTGDNTYSFVIEAGALEHGFGGDAVMHEQLDFLLRVTRLPNVAFGIIPPLSGRTIRPGEGFYIFDDQLVRSEMWSGGFRTRRPDQIAYFVRIFDMLRELAVYGAAARELIEAARGFLQTRENS</sequence>
<dbReference type="InterPro" id="IPR043917">
    <property type="entry name" value="DUF5753"/>
</dbReference>
<dbReference type="SUPFAM" id="SSF47413">
    <property type="entry name" value="lambda repressor-like DNA-binding domains"/>
    <property type="match status" value="1"/>
</dbReference>
<keyword evidence="3" id="KW-1185">Reference proteome</keyword>
<gene>
    <name evidence="2" type="ORF">HNR21_001950</name>
</gene>
<evidence type="ECO:0000259" key="1">
    <source>
        <dbReference type="PROSITE" id="PS50943"/>
    </source>
</evidence>
<organism evidence="2 3">
    <name type="scientific">Thermomonospora cellulosilytica</name>
    <dbReference type="NCBI Taxonomy" id="1411118"/>
    <lineage>
        <taxon>Bacteria</taxon>
        <taxon>Bacillati</taxon>
        <taxon>Actinomycetota</taxon>
        <taxon>Actinomycetes</taxon>
        <taxon>Streptosporangiales</taxon>
        <taxon>Thermomonosporaceae</taxon>
        <taxon>Thermomonospora</taxon>
    </lineage>
</organism>
<dbReference type="Proteomes" id="UP000539313">
    <property type="component" value="Unassembled WGS sequence"/>
</dbReference>
<dbReference type="PROSITE" id="PS50943">
    <property type="entry name" value="HTH_CROC1"/>
    <property type="match status" value="1"/>
</dbReference>
<dbReference type="SMART" id="SM00530">
    <property type="entry name" value="HTH_XRE"/>
    <property type="match status" value="1"/>
</dbReference>
<reference evidence="2 3" key="1">
    <citation type="submission" date="2020-08" db="EMBL/GenBank/DDBJ databases">
        <title>Sequencing the genomes of 1000 actinobacteria strains.</title>
        <authorList>
            <person name="Klenk H.-P."/>
        </authorList>
    </citation>
    <scope>NUCLEOTIDE SEQUENCE [LARGE SCALE GENOMIC DNA]</scope>
    <source>
        <strain evidence="2 3">DSM 45823</strain>
    </source>
</reference>
<protein>
    <submittedName>
        <fullName evidence="2">Transcriptional regulator with XRE-family HTH domain</fullName>
    </submittedName>
</protein>
<dbReference type="Pfam" id="PF19054">
    <property type="entry name" value="DUF5753"/>
    <property type="match status" value="1"/>
</dbReference>
<accession>A0A7W3MWB1</accession>
<evidence type="ECO:0000313" key="3">
    <source>
        <dbReference type="Proteomes" id="UP000539313"/>
    </source>
</evidence>
<dbReference type="RefSeq" id="WP_182704942.1">
    <property type="nucleotide sequence ID" value="NZ_JACJII010000001.1"/>
</dbReference>
<dbReference type="AlphaFoldDB" id="A0A7W3MWB1"/>
<comment type="caution">
    <text evidence="2">The sequence shown here is derived from an EMBL/GenBank/DDBJ whole genome shotgun (WGS) entry which is preliminary data.</text>
</comment>
<feature type="domain" description="HTH cro/C1-type" evidence="1">
    <location>
        <begin position="16"/>
        <end position="72"/>
    </location>
</feature>